<dbReference type="RefSeq" id="WP_057639015.1">
    <property type="nucleotide sequence ID" value="NZ_LDJM01000045.1"/>
</dbReference>
<feature type="region of interest" description="Disordered" evidence="1">
    <location>
        <begin position="139"/>
        <end position="223"/>
    </location>
</feature>
<dbReference type="PATRIC" id="fig|336566.3.peg.2468"/>
<evidence type="ECO:0000256" key="2">
    <source>
        <dbReference type="SAM" id="Phobius"/>
    </source>
</evidence>
<keyword evidence="2" id="KW-0812">Transmembrane</keyword>
<dbReference type="OrthoDB" id="6008404at2"/>
<dbReference type="Proteomes" id="UP000050956">
    <property type="component" value="Unassembled WGS sequence"/>
</dbReference>
<dbReference type="STRING" id="336566.ABB30_14485"/>
<comment type="caution">
    <text evidence="3">The sequence shown here is derived from an EMBL/GenBank/DDBJ whole genome shotgun (WGS) entry which is preliminary data.</text>
</comment>
<proteinExistence type="predicted"/>
<gene>
    <name evidence="3" type="ORF">ABB30_14485</name>
</gene>
<organism evidence="3 4">
    <name type="scientific">Stenotrophomonas ginsengisoli</name>
    <dbReference type="NCBI Taxonomy" id="336566"/>
    <lineage>
        <taxon>Bacteria</taxon>
        <taxon>Pseudomonadati</taxon>
        <taxon>Pseudomonadota</taxon>
        <taxon>Gammaproteobacteria</taxon>
        <taxon>Lysobacterales</taxon>
        <taxon>Lysobacteraceae</taxon>
        <taxon>Stenotrophomonas</taxon>
    </lineage>
</organism>
<dbReference type="AlphaFoldDB" id="A0A0R0D8N6"/>
<dbReference type="EMBL" id="LDJM01000045">
    <property type="protein sequence ID" value="KRG74318.1"/>
    <property type="molecule type" value="Genomic_DNA"/>
</dbReference>
<feature type="region of interest" description="Disordered" evidence="1">
    <location>
        <begin position="444"/>
        <end position="539"/>
    </location>
</feature>
<keyword evidence="2" id="KW-1133">Transmembrane helix</keyword>
<sequence>MGQAQAQDIIDWIIGRGKSAPDAYVLGKWPIWMRLRPRASLARRDAMLAVLHARPVAVRPRRAGHRRPHWLALLCWQMGPEPAHDERWQRRTAALFSAGLHGLFALLLVWVALVRSTAPPSPPEQRVALRFVSAGQGHVQGAEAGESSPATTPVAASPGQAASAAGPQQRAAQAAPAALPASVTQTQPPSRALPAQEPDLPVPAPALPTPLVQAPPPPVELPAAAMPVPERALAQAQPQPPSPPPVAVIPAEVVPEVALPAPQVRSIAPRAVDYALQAEVSLPVPERELELRQQVQIRPLRPISAPSPVPVRLSLPELVVAERSIASRQTAPAPRPPAVPVTTATLRQPAQMTVPERDIAMSEAAPVVSGLRAGSATVAAPPTRELAVREREISPALAAPALRGLREPVLPGTADRADMASATLPAVRERDISARAAASAQRLAAADAQAPGQAHNPGGAAAPVRAASTASTGAGQSSPVGTAVPLAATPGTAGTANAGRPMAGSGQDWSRGQAGSDDWSRAGQAAGSGLASSGTPAGLRAADLPSAAVERGAPGGDNDQWTRQRLEAGGTWLQRPPPGHVPGRFDRYWVPNESLLAEWVRNGIKNVEIPLPGGSGSISCVISLLQLGGGCGVSDPNMQEQPAQARAAPDVPYKPALHNDSGSP</sequence>
<keyword evidence="2" id="KW-0472">Membrane</keyword>
<feature type="transmembrane region" description="Helical" evidence="2">
    <location>
        <begin position="93"/>
        <end position="113"/>
    </location>
</feature>
<feature type="compositionally biased region" description="Low complexity" evidence="1">
    <location>
        <begin position="521"/>
        <end position="538"/>
    </location>
</feature>
<reference evidence="3 4" key="1">
    <citation type="submission" date="2015-05" db="EMBL/GenBank/DDBJ databases">
        <title>Genome sequencing and analysis of members of genus Stenotrophomonas.</title>
        <authorList>
            <person name="Patil P.P."/>
            <person name="Midha S."/>
            <person name="Patil P.B."/>
        </authorList>
    </citation>
    <scope>NUCLEOTIDE SEQUENCE [LARGE SCALE GENOMIC DNA]</scope>
    <source>
        <strain evidence="3 4">DSM 24757</strain>
    </source>
</reference>
<accession>A0A0R0D8N6</accession>
<feature type="compositionally biased region" description="Pro residues" evidence="1">
    <location>
        <begin position="200"/>
        <end position="220"/>
    </location>
</feature>
<keyword evidence="4" id="KW-1185">Reference proteome</keyword>
<feature type="region of interest" description="Disordered" evidence="1">
    <location>
        <begin position="635"/>
        <end position="664"/>
    </location>
</feature>
<evidence type="ECO:0008006" key="5">
    <source>
        <dbReference type="Google" id="ProtNLM"/>
    </source>
</evidence>
<evidence type="ECO:0000256" key="1">
    <source>
        <dbReference type="SAM" id="MobiDB-lite"/>
    </source>
</evidence>
<protein>
    <recommendedName>
        <fullName evidence="5">Transmembrane repetitive protein</fullName>
    </recommendedName>
</protein>
<feature type="compositionally biased region" description="Low complexity" evidence="1">
    <location>
        <begin position="155"/>
        <end position="182"/>
    </location>
</feature>
<evidence type="ECO:0000313" key="3">
    <source>
        <dbReference type="EMBL" id="KRG74318.1"/>
    </source>
</evidence>
<evidence type="ECO:0000313" key="4">
    <source>
        <dbReference type="Proteomes" id="UP000050956"/>
    </source>
</evidence>
<feature type="compositionally biased region" description="Low complexity" evidence="1">
    <location>
        <begin position="457"/>
        <end position="499"/>
    </location>
</feature>
<name>A0A0R0D8N6_9GAMM</name>